<evidence type="ECO:0000256" key="9">
    <source>
        <dbReference type="SAM" id="MobiDB-lite"/>
    </source>
</evidence>
<reference evidence="11" key="1">
    <citation type="submission" date="2021-11" db="EMBL/GenBank/DDBJ databases">
        <authorList>
            <person name="Islam A."/>
            <person name="Islam S."/>
            <person name="Flora M.S."/>
            <person name="Rahman M."/>
            <person name="Ziaur R.M."/>
            <person name="Epstein J.H."/>
            <person name="Hassan M."/>
            <person name="Klassen M."/>
            <person name="Woodard K."/>
            <person name="Webb A."/>
            <person name="Webby R.J."/>
            <person name="El Zowalaty M.E."/>
        </authorList>
    </citation>
    <scope>NUCLEOTIDE SEQUENCE</scope>
    <source>
        <strain evidence="11">Pbs3</strain>
    </source>
</reference>
<dbReference type="Gene3D" id="1.10.720.30">
    <property type="entry name" value="SAP domain"/>
    <property type="match status" value="1"/>
</dbReference>
<keyword evidence="6" id="KW-0206">Cytoskeleton</keyword>
<comment type="subcellular location">
    <subcellularLocation>
        <location evidence="2">Cytoplasm</location>
        <location evidence="2">Cytoskeleton</location>
        <location evidence="2">Spindle</location>
    </subcellularLocation>
    <subcellularLocation>
        <location evidence="1">Nucleus</location>
    </subcellularLocation>
</comment>
<feature type="region of interest" description="Disordered" evidence="9">
    <location>
        <begin position="220"/>
        <end position="243"/>
    </location>
</feature>
<dbReference type="AlphaFoldDB" id="A0AAU9LHC4"/>
<evidence type="ECO:0000256" key="6">
    <source>
        <dbReference type="ARBA" id="ARBA00023212"/>
    </source>
</evidence>
<feature type="coiled-coil region" evidence="8">
    <location>
        <begin position="777"/>
        <end position="868"/>
    </location>
</feature>
<feature type="region of interest" description="Disordered" evidence="9">
    <location>
        <begin position="887"/>
        <end position="1001"/>
    </location>
</feature>
<comment type="similarity">
    <text evidence="3">Belongs to the INCENP family.</text>
</comment>
<evidence type="ECO:0000256" key="1">
    <source>
        <dbReference type="ARBA" id="ARBA00004123"/>
    </source>
</evidence>
<dbReference type="Pfam" id="PF03941">
    <property type="entry name" value="INCENP_ARK-bind"/>
    <property type="match status" value="1"/>
</dbReference>
<dbReference type="PANTHER" id="PTHR13142:SF1">
    <property type="entry name" value="INNER CENTROMERE PROTEIN"/>
    <property type="match status" value="1"/>
</dbReference>
<evidence type="ECO:0000256" key="4">
    <source>
        <dbReference type="ARBA" id="ARBA00022490"/>
    </source>
</evidence>
<accession>A0AAU9LHC4</accession>
<organism evidence="11 12">
    <name type="scientific">Peronospora belbahrii</name>
    <dbReference type="NCBI Taxonomy" id="622444"/>
    <lineage>
        <taxon>Eukaryota</taxon>
        <taxon>Sar</taxon>
        <taxon>Stramenopiles</taxon>
        <taxon>Oomycota</taxon>
        <taxon>Peronosporomycetes</taxon>
        <taxon>Peronosporales</taxon>
        <taxon>Peronosporaceae</taxon>
        <taxon>Peronospora</taxon>
    </lineage>
</organism>
<evidence type="ECO:0000256" key="5">
    <source>
        <dbReference type="ARBA" id="ARBA00022829"/>
    </source>
</evidence>
<evidence type="ECO:0000313" key="12">
    <source>
        <dbReference type="Proteomes" id="UP001160483"/>
    </source>
</evidence>
<dbReference type="GO" id="GO:0005634">
    <property type="term" value="C:nucleus"/>
    <property type="evidence" value="ECO:0007669"/>
    <property type="project" value="UniProtKB-SubCell"/>
</dbReference>
<name>A0AAU9LHC4_9STRA</name>
<dbReference type="InterPro" id="IPR036361">
    <property type="entry name" value="SAP_dom_sf"/>
</dbReference>
<evidence type="ECO:0000256" key="8">
    <source>
        <dbReference type="SAM" id="Coils"/>
    </source>
</evidence>
<dbReference type="GO" id="GO:0007059">
    <property type="term" value="P:chromosome segregation"/>
    <property type="evidence" value="ECO:0007669"/>
    <property type="project" value="UniProtKB-KW"/>
</dbReference>
<dbReference type="EMBL" id="CAKKTJ010000306">
    <property type="protein sequence ID" value="CAH0479441.1"/>
    <property type="molecule type" value="Genomic_DNA"/>
</dbReference>
<feature type="region of interest" description="Disordered" evidence="9">
    <location>
        <begin position="514"/>
        <end position="571"/>
    </location>
</feature>
<dbReference type="SMART" id="SM00513">
    <property type="entry name" value="SAP"/>
    <property type="match status" value="1"/>
</dbReference>
<dbReference type="PANTHER" id="PTHR13142">
    <property type="entry name" value="INNER CENTROMERE PROTEIN"/>
    <property type="match status" value="1"/>
</dbReference>
<keyword evidence="7" id="KW-0539">Nucleus</keyword>
<dbReference type="InterPro" id="IPR005635">
    <property type="entry name" value="Inner_centromere_prot_ARK-bd"/>
</dbReference>
<keyword evidence="5" id="KW-0159">Chromosome partition</keyword>
<feature type="region of interest" description="Disordered" evidence="9">
    <location>
        <begin position="642"/>
        <end position="666"/>
    </location>
</feature>
<evidence type="ECO:0000313" key="11">
    <source>
        <dbReference type="EMBL" id="CAH0479441.1"/>
    </source>
</evidence>
<protein>
    <recommendedName>
        <fullName evidence="10">SAP domain-containing protein</fullName>
    </recommendedName>
</protein>
<keyword evidence="8" id="KW-0175">Coiled coil</keyword>
<feature type="compositionally biased region" description="Polar residues" evidence="9">
    <location>
        <begin position="899"/>
        <end position="909"/>
    </location>
</feature>
<evidence type="ECO:0000256" key="3">
    <source>
        <dbReference type="ARBA" id="ARBA00010042"/>
    </source>
</evidence>
<feature type="compositionally biased region" description="Polar residues" evidence="9">
    <location>
        <begin position="527"/>
        <end position="540"/>
    </location>
</feature>
<evidence type="ECO:0000256" key="7">
    <source>
        <dbReference type="ARBA" id="ARBA00023242"/>
    </source>
</evidence>
<dbReference type="InterPro" id="IPR003034">
    <property type="entry name" value="SAP_dom"/>
</dbReference>
<dbReference type="Proteomes" id="UP001160483">
    <property type="component" value="Unassembled WGS sequence"/>
</dbReference>
<dbReference type="PROSITE" id="PS50800">
    <property type="entry name" value="SAP"/>
    <property type="match status" value="1"/>
</dbReference>
<feature type="region of interest" description="Disordered" evidence="9">
    <location>
        <begin position="88"/>
        <end position="115"/>
    </location>
</feature>
<gene>
    <name evidence="11" type="ORF">PBS003_LOCUS6080</name>
</gene>
<feature type="domain" description="SAP" evidence="10">
    <location>
        <begin position="143"/>
        <end position="177"/>
    </location>
</feature>
<keyword evidence="4" id="KW-0963">Cytoplasm</keyword>
<evidence type="ECO:0000259" key="10">
    <source>
        <dbReference type="PROSITE" id="PS50800"/>
    </source>
</evidence>
<sequence>MSDTVLRVRSRLESLARDNWSLLEDRHVRNIKWLRDELVQISHSLEIKAQFEQSGRVAPTSFPREQEGSFDSAGLTWKKQRIATQEEKEDAASDCIKQNEEKRKPKRSIRQRARAVSVDIVSDTGTKRTRKRGRPSQVLLRDPSKLKVVDLRLELKKRGLRTSGLKAVLFDRLLDALEVEQNEDNPHLHKVKVVAEEAQDRAVVVINGDSDGDEIVRESVGSNKSSRSVVTSQLTPPKSVTEDTKETVVPVALIEDEQYRSFAKAKSEEALSANCVLRIVDPPSRAEVVLEADPSDEQRILSKLNSAPSVNNSVDGLDPVASTGGAKELIEAHDVSKMTRKSMQIDGESNLTSPLVWKRKSILRKALSLAPSTHGRVRNVSFAPMNKADSCETESKQPDPSPEISSSPAELHTFSDKKKCTESCLSMEEQAKLGTVSICVASSSTSMSPHDPTQTIFVEETEEQRKKREFDETVKREAEKLRLAAKLSVKKRLEEAKASKVLWAKGDQLKARLRASSAGDKRRSAHTPLSFNDKSTSDQVSAPFPESSIATGSLSAPPDADHLIASKSKGESRIVNTTGGEAEDHALVQSVACEKEASTVLDVLSEVDSSLHDLQAPRALCSAREDKSEVERLMSHRLVDKPATEAGSISRPATDSIPPESSETHSTRLDIEIHQLQRQSLVSSTTSHTDATKSDVLEMHSIEPLSNRSMLDSLSSTVSSIPEQSMVENALKKCNALNTGNHRPLSNLVSGLHSFTTLLEKKNAKEANSVRSAPVINALKLAEKSRVLEEKRRLEKEGRKAILKKRMEEHKKLAALKEKAEKDALAKREQERLNVRKKREAELARQRQQKLKEMRAGLEKKRAMLAAEKKAIYASSAALSSKYTTSGTVTSHHKHRGLATTSGVSQSTIVKPISKPLQQLVSKPKQMAASNSPPPLKQASAVTIKPASRPPIASPASAKFAQKSHSPEIMNYEMSDNAESSDGDSGDSDAKRHGKKKVPKWAQKDHLNKILHAQFGKNAIDPSPAIFQDFVDTCNLEAIFETNDIRKKKKFTRRTSSGNWLADRPTARDRALYQRDMGYER</sequence>
<comment type="caution">
    <text evidence="11">The sequence shown here is derived from an EMBL/GenBank/DDBJ whole genome shotgun (WGS) entry which is preliminary data.</text>
</comment>
<dbReference type="SUPFAM" id="SSF68906">
    <property type="entry name" value="SAP domain"/>
    <property type="match status" value="1"/>
</dbReference>
<dbReference type="Pfam" id="PF02037">
    <property type="entry name" value="SAP"/>
    <property type="match status" value="1"/>
</dbReference>
<evidence type="ECO:0000256" key="2">
    <source>
        <dbReference type="ARBA" id="ARBA00004186"/>
    </source>
</evidence>
<feature type="compositionally biased region" description="Basic and acidic residues" evidence="9">
    <location>
        <begin position="559"/>
        <end position="571"/>
    </location>
</feature>
<feature type="compositionally biased region" description="Basic residues" evidence="9">
    <location>
        <begin position="104"/>
        <end position="113"/>
    </location>
</feature>
<proteinExistence type="inferred from homology"/>
<feature type="compositionally biased region" description="Polar residues" evidence="9">
    <location>
        <begin position="220"/>
        <end position="238"/>
    </location>
</feature>
<feature type="region of interest" description="Disordered" evidence="9">
    <location>
        <begin position="380"/>
        <end position="413"/>
    </location>
</feature>
<dbReference type="GO" id="GO:0005819">
    <property type="term" value="C:spindle"/>
    <property type="evidence" value="ECO:0007669"/>
    <property type="project" value="UniProtKB-SubCell"/>
</dbReference>